<feature type="domain" description="Chromo" evidence="3">
    <location>
        <begin position="8"/>
        <end position="45"/>
    </location>
</feature>
<feature type="compositionally biased region" description="Basic and acidic residues" evidence="2">
    <location>
        <begin position="29"/>
        <end position="38"/>
    </location>
</feature>
<evidence type="ECO:0000256" key="2">
    <source>
        <dbReference type="SAM" id="MobiDB-lite"/>
    </source>
</evidence>
<dbReference type="SUPFAM" id="SSF54160">
    <property type="entry name" value="Chromo domain-like"/>
    <property type="match status" value="1"/>
</dbReference>
<evidence type="ECO:0000256" key="1">
    <source>
        <dbReference type="ARBA" id="ARBA00011353"/>
    </source>
</evidence>
<gene>
    <name evidence="4" type="ORF">B0A50_01333</name>
</gene>
<feature type="compositionally biased region" description="Low complexity" evidence="2">
    <location>
        <begin position="106"/>
        <end position="115"/>
    </location>
</feature>
<feature type="compositionally biased region" description="Acidic residues" evidence="2">
    <location>
        <begin position="163"/>
        <end position="172"/>
    </location>
</feature>
<dbReference type="InterPro" id="IPR023780">
    <property type="entry name" value="Chromo_domain"/>
</dbReference>
<keyword evidence="5" id="KW-1185">Reference proteome</keyword>
<accession>A0A4U0UC55</accession>
<evidence type="ECO:0000313" key="5">
    <source>
        <dbReference type="Proteomes" id="UP000308549"/>
    </source>
</evidence>
<dbReference type="PROSITE" id="PS50013">
    <property type="entry name" value="CHROMO_2"/>
    <property type="match status" value="1"/>
</dbReference>
<sequence>MGKRSRKAEIECIIGERRGSNGRKQFLAKWKDSDDSKATWEPASSASPSLVDEWKQREEDLGEQISGSEDETEEAETREMAAWCHGVEFGRASDKEKTISRRSSSDTESSDSALSNIIVAPRRWQVTDVEKADQRETSSCGGSEDGFVEEATDKTVRRSENSSTEESEDDYSDANQHGLYILNCAGNPPDAIIGERMNRNGVWDCFLVVWTPEPDTGQQCESAWVSKKKVPEALQGLWTQVKESVLGMTGGGERERAEELYKLEMTRDRLVIKTKGVDGKAAPLVAATQDLGSPWTEEEKAAAESLLEAMQNL</sequence>
<dbReference type="EMBL" id="NAJL01000006">
    <property type="protein sequence ID" value="TKA32086.1"/>
    <property type="molecule type" value="Genomic_DNA"/>
</dbReference>
<reference evidence="4 5" key="1">
    <citation type="submission" date="2017-03" db="EMBL/GenBank/DDBJ databases">
        <title>Genomes of endolithic fungi from Antarctica.</title>
        <authorList>
            <person name="Coleine C."/>
            <person name="Masonjones S."/>
            <person name="Stajich J.E."/>
        </authorList>
    </citation>
    <scope>NUCLEOTIDE SEQUENCE [LARGE SCALE GENOMIC DNA]</scope>
    <source>
        <strain evidence="4 5">CCFEE 6315</strain>
    </source>
</reference>
<dbReference type="Pfam" id="PF00385">
    <property type="entry name" value="Chromo"/>
    <property type="match status" value="1"/>
</dbReference>
<dbReference type="Proteomes" id="UP000308549">
    <property type="component" value="Unassembled WGS sequence"/>
</dbReference>
<organism evidence="4 5">
    <name type="scientific">Salinomyces thailandicus</name>
    <dbReference type="NCBI Taxonomy" id="706561"/>
    <lineage>
        <taxon>Eukaryota</taxon>
        <taxon>Fungi</taxon>
        <taxon>Dikarya</taxon>
        <taxon>Ascomycota</taxon>
        <taxon>Pezizomycotina</taxon>
        <taxon>Dothideomycetes</taxon>
        <taxon>Dothideomycetidae</taxon>
        <taxon>Mycosphaerellales</taxon>
        <taxon>Teratosphaeriaceae</taxon>
        <taxon>Salinomyces</taxon>
    </lineage>
</organism>
<dbReference type="CDD" id="cd00024">
    <property type="entry name" value="CD_CSD"/>
    <property type="match status" value="1"/>
</dbReference>
<comment type="subunit">
    <text evidence="1">Component of the NuA4 histone acetyltransferase complex.</text>
</comment>
<feature type="compositionally biased region" description="Basic and acidic residues" evidence="2">
    <location>
        <begin position="151"/>
        <end position="160"/>
    </location>
</feature>
<name>A0A4U0UC55_9PEZI</name>
<comment type="caution">
    <text evidence="4">The sequence shown here is derived from an EMBL/GenBank/DDBJ whole genome shotgun (WGS) entry which is preliminary data.</text>
</comment>
<protein>
    <recommendedName>
        <fullName evidence="3">Chromo domain-containing protein</fullName>
    </recommendedName>
</protein>
<dbReference type="InterPro" id="IPR000953">
    <property type="entry name" value="Chromo/chromo_shadow_dom"/>
</dbReference>
<dbReference type="OrthoDB" id="5975316at2759"/>
<feature type="compositionally biased region" description="Basic and acidic residues" evidence="2">
    <location>
        <begin position="91"/>
        <end position="105"/>
    </location>
</feature>
<dbReference type="SMART" id="SM00298">
    <property type="entry name" value="CHROMO"/>
    <property type="match status" value="1"/>
</dbReference>
<feature type="region of interest" description="Disordered" evidence="2">
    <location>
        <begin position="23"/>
        <end position="116"/>
    </location>
</feature>
<dbReference type="Gene3D" id="2.40.50.40">
    <property type="match status" value="1"/>
</dbReference>
<proteinExistence type="predicted"/>
<dbReference type="GO" id="GO:0006338">
    <property type="term" value="P:chromatin remodeling"/>
    <property type="evidence" value="ECO:0007669"/>
    <property type="project" value="UniProtKB-ARBA"/>
</dbReference>
<evidence type="ECO:0000313" key="4">
    <source>
        <dbReference type="EMBL" id="TKA32086.1"/>
    </source>
</evidence>
<dbReference type="InterPro" id="IPR016197">
    <property type="entry name" value="Chromo-like_dom_sf"/>
</dbReference>
<feature type="region of interest" description="Disordered" evidence="2">
    <location>
        <begin position="128"/>
        <end position="173"/>
    </location>
</feature>
<dbReference type="AlphaFoldDB" id="A0A4U0UC55"/>
<evidence type="ECO:0000259" key="3">
    <source>
        <dbReference type="PROSITE" id="PS50013"/>
    </source>
</evidence>